<feature type="region of interest" description="Disordered" evidence="1">
    <location>
        <begin position="1"/>
        <end position="50"/>
    </location>
</feature>
<name>Q1WLD4_SINMM</name>
<organism evidence="2 3">
    <name type="scientific">Sinorhizobium meliloti (strain SM11)</name>
    <dbReference type="NCBI Taxonomy" id="707241"/>
    <lineage>
        <taxon>Bacteria</taxon>
        <taxon>Pseudomonadati</taxon>
        <taxon>Pseudomonadota</taxon>
        <taxon>Alphaproteobacteria</taxon>
        <taxon>Hyphomicrobiales</taxon>
        <taxon>Rhizobiaceae</taxon>
        <taxon>Sinorhizobium/Ensifer group</taxon>
        <taxon>Sinorhizobium</taxon>
    </lineage>
</organism>
<accession>Q1WLD4</accession>
<evidence type="ECO:0000313" key="2">
    <source>
        <dbReference type="EMBL" id="ABA56066.1"/>
    </source>
</evidence>
<sequence length="50" mass="5453">MGHPVARLSDSDVPADPLTEPVVTLQRKGVLTEREASSKALKPRNSVRRS</sequence>
<dbReference type="AlphaFoldDB" id="Q1WLD4"/>
<proteinExistence type="predicted"/>
<dbReference type="Proteomes" id="UP000009045">
    <property type="component" value="Plasmid pSmeSM11a"/>
</dbReference>
<dbReference type="EMBL" id="DQ145546">
    <property type="protein sequence ID" value="ABA56066.1"/>
    <property type="molecule type" value="Genomic_DNA"/>
</dbReference>
<geneLocation type="plasmid" evidence="2 3">
    <name>pSmeSM11a</name>
</geneLocation>
<feature type="compositionally biased region" description="Basic residues" evidence="1">
    <location>
        <begin position="41"/>
        <end position="50"/>
    </location>
</feature>
<keyword evidence="2" id="KW-0614">Plasmid</keyword>
<protein>
    <submittedName>
        <fullName evidence="2">Uncharacterized protein</fullName>
    </submittedName>
</protein>
<reference evidence="2 3" key="1">
    <citation type="journal article" date="2006" name="Appl. Environ. Microbiol.">
        <title>Sequence analysis of the 144-kilobase accessory plasmid pSmeSM11a, isolated from a dominant Sinorhizobium meliloti strain identified during a long-term field release experiment.</title>
        <authorList>
            <person name="Stiens M."/>
            <person name="Schneiker S."/>
            <person name="Keller M."/>
            <person name="Kuhn S."/>
            <person name="Puhler A."/>
            <person name="Schluter A."/>
        </authorList>
    </citation>
    <scope>NUCLEOTIDE SEQUENCE [LARGE SCALE GENOMIC DNA]</scope>
    <source>
        <strain evidence="3">SM11</strain>
        <plasmid evidence="2 3">pSmeSM11a</plasmid>
    </source>
</reference>
<reference evidence="3" key="2">
    <citation type="journal article" date="2011" name="J. Biotechnol.">
        <title>The complete genome sequence of the dominant Sinorhizobium meliloti field isolate SM11 extends the S. meliloti pan-genome.</title>
        <authorList>
            <person name="Schneiker-Bekel S."/>
            <person name="Wibberg D."/>
            <person name="Bekel T."/>
            <person name="Blom J."/>
            <person name="Linke B."/>
            <person name="Neuweger H."/>
            <person name="Stiens M."/>
            <person name="Vorholter F.J."/>
            <person name="Weidner S."/>
            <person name="Goesmann A."/>
            <person name="Puhler A."/>
            <person name="Schluter A."/>
        </authorList>
    </citation>
    <scope>NUCLEOTIDE SEQUENCE [LARGE SCALE GENOMIC DNA]</scope>
    <source>
        <strain evidence="3">SM11</strain>
        <plasmid evidence="3">pSmeSM11a</plasmid>
    </source>
</reference>
<evidence type="ECO:0000256" key="1">
    <source>
        <dbReference type="SAM" id="MobiDB-lite"/>
    </source>
</evidence>
<evidence type="ECO:0000313" key="3">
    <source>
        <dbReference type="Proteomes" id="UP000009045"/>
    </source>
</evidence>